<comment type="similarity">
    <text evidence="1">Belongs to the short-chain dehydrogenases/reductases (SDR) family.</text>
</comment>
<dbReference type="NCBIfam" id="NF005539">
    <property type="entry name" value="PRK07201.1"/>
    <property type="match status" value="1"/>
</dbReference>
<evidence type="ECO:0000256" key="2">
    <source>
        <dbReference type="ARBA" id="ARBA00023002"/>
    </source>
</evidence>
<dbReference type="Gene3D" id="3.40.50.720">
    <property type="entry name" value="NAD(P)-binding Rossmann-like Domain"/>
    <property type="match status" value="2"/>
</dbReference>
<name>A0ABT2CS23_9BURK</name>
<dbReference type="PRINTS" id="PR00081">
    <property type="entry name" value="GDHRDH"/>
</dbReference>
<dbReference type="PRINTS" id="PR00080">
    <property type="entry name" value="SDRFAMILY"/>
</dbReference>
<dbReference type="Proteomes" id="UP001204621">
    <property type="component" value="Unassembled WGS sequence"/>
</dbReference>
<comment type="caution">
    <text evidence="4">The sequence shown here is derived from an EMBL/GenBank/DDBJ whole genome shotgun (WGS) entry which is preliminary data.</text>
</comment>
<dbReference type="InterPro" id="IPR036291">
    <property type="entry name" value="NAD(P)-bd_dom_sf"/>
</dbReference>
<dbReference type="SUPFAM" id="SSF51735">
    <property type="entry name" value="NAD(P)-binding Rossmann-fold domains"/>
    <property type="match status" value="2"/>
</dbReference>
<dbReference type="InterPro" id="IPR002347">
    <property type="entry name" value="SDR_fam"/>
</dbReference>
<dbReference type="CDD" id="cd05233">
    <property type="entry name" value="SDR_c"/>
    <property type="match status" value="1"/>
</dbReference>
<evidence type="ECO:0000256" key="1">
    <source>
        <dbReference type="ARBA" id="ARBA00006484"/>
    </source>
</evidence>
<protein>
    <submittedName>
        <fullName evidence="4">SDR family oxidoreductase</fullName>
    </submittedName>
</protein>
<sequence length="659" mass="72238">MRYFVTGATGFIGKRLVLKLLEDPENEVWFLVRASSPDTLAAARRYWGVSAARATPVFGDLLQPLLGVSESDRTLLRKQIDHVFHLAAVYDLRADAAQQVAANVDGTRNAVELAVALDARCFHHMSSVAAAGMYDGTFREDMFDEAGALWHPYFATKHAGEKIVRQCRAVSWRVYRPGLVVGDSRTGETDKADGPYYFFKLIQRLRALLPPWMPAIGIEGGHINIVPVDYVVAALVWIAHKPGLDGRCFHLTNPVSHRVGQVLDLFARAAHAPPLRLRVNAALLGLLPAWLRNAVGTLQPMHQLHRALMAEFDLPDDILQLLNWPTRFDNREAVEALRDSSIVCPPLEQYAAPVWDYWERHLDPSLHIEQRLRARLVGKVVLVTGGSSGIGLATAHRLAAAGATTLICGRDEAKLEAARSQVQARGFDVLPYRADLADTADSQRFIELLLSEHGRVDVLINNAGRSIRRSIDQSYDRLHDFERMIQVNYFGALRMALGLLPAMVAQGAGHIINISSIGVLTNPPRFAAYVASKAALEAWSYCAAAEYADLDIAFTTINMPLVRTPMIAPTEAYRDVPALAPEAAADLVVQAIVDRPARIATDVGLAGIGVQLAAPRVAQIIMNAAYRMSSESEGLAHDGQPAVSAELRAIQHLLRGVHL</sequence>
<proteinExistence type="inferred from homology"/>
<dbReference type="InterPro" id="IPR057326">
    <property type="entry name" value="KR_dom"/>
</dbReference>
<dbReference type="RefSeq" id="WP_258809936.1">
    <property type="nucleotide sequence ID" value="NZ_JANUGU010000001.1"/>
</dbReference>
<keyword evidence="5" id="KW-1185">Reference proteome</keyword>
<dbReference type="InterPro" id="IPR020904">
    <property type="entry name" value="Sc_DH/Rdtase_CS"/>
</dbReference>
<organism evidence="4 5">
    <name type="scientific">Massilia terrae</name>
    <dbReference type="NCBI Taxonomy" id="1811224"/>
    <lineage>
        <taxon>Bacteria</taxon>
        <taxon>Pseudomonadati</taxon>
        <taxon>Pseudomonadota</taxon>
        <taxon>Betaproteobacteria</taxon>
        <taxon>Burkholderiales</taxon>
        <taxon>Oxalobacteraceae</taxon>
        <taxon>Telluria group</taxon>
        <taxon>Massilia</taxon>
    </lineage>
</organism>
<dbReference type="InterPro" id="IPR057313">
    <property type="entry name" value="Maqu_2507-like"/>
</dbReference>
<evidence type="ECO:0000259" key="3">
    <source>
        <dbReference type="SMART" id="SM00822"/>
    </source>
</evidence>
<gene>
    <name evidence="4" type="ORF">NX778_01615</name>
</gene>
<dbReference type="PANTHER" id="PTHR44196:SF1">
    <property type="entry name" value="DEHYDROGENASE_REDUCTASE SDR FAMILY MEMBER 7B"/>
    <property type="match status" value="1"/>
</dbReference>
<keyword evidence="2" id="KW-0560">Oxidoreductase</keyword>
<feature type="domain" description="Ketoreductase" evidence="3">
    <location>
        <begin position="379"/>
        <end position="565"/>
    </location>
</feature>
<evidence type="ECO:0000313" key="4">
    <source>
        <dbReference type="EMBL" id="MCS0656757.1"/>
    </source>
</evidence>
<dbReference type="PANTHER" id="PTHR44196">
    <property type="entry name" value="DEHYDROGENASE/REDUCTASE SDR FAMILY MEMBER 7B"/>
    <property type="match status" value="1"/>
</dbReference>
<dbReference type="CDD" id="cd05263">
    <property type="entry name" value="MupV_like_SDR_e"/>
    <property type="match status" value="1"/>
</dbReference>
<dbReference type="EMBL" id="JANUGU010000001">
    <property type="protein sequence ID" value="MCS0656757.1"/>
    <property type="molecule type" value="Genomic_DNA"/>
</dbReference>
<reference evidence="4 5" key="1">
    <citation type="submission" date="2022-08" db="EMBL/GenBank/DDBJ databases">
        <title>Reclassification of Massilia species as members of the genera Telluria, Duganella, Pseudoduganella, Mokoshia gen. nov. and Zemynaea gen. nov. using orthogonal and non-orthogonal genome-based approaches.</title>
        <authorList>
            <person name="Bowman J.P."/>
        </authorList>
    </citation>
    <scope>NUCLEOTIDE SEQUENCE [LARGE SCALE GENOMIC DNA]</scope>
    <source>
        <strain evidence="4 5">JCM 31606</strain>
    </source>
</reference>
<dbReference type="InterPro" id="IPR013120">
    <property type="entry name" value="FAR_NAD-bd"/>
</dbReference>
<accession>A0ABT2CS23</accession>
<dbReference type="Pfam" id="PF07993">
    <property type="entry name" value="NAD_binding_4"/>
    <property type="match status" value="1"/>
</dbReference>
<dbReference type="SMART" id="SM00822">
    <property type="entry name" value="PKS_KR"/>
    <property type="match status" value="1"/>
</dbReference>
<evidence type="ECO:0000313" key="5">
    <source>
        <dbReference type="Proteomes" id="UP001204621"/>
    </source>
</evidence>
<dbReference type="Pfam" id="PF00106">
    <property type="entry name" value="adh_short"/>
    <property type="match status" value="1"/>
</dbReference>
<dbReference type="PROSITE" id="PS00061">
    <property type="entry name" value="ADH_SHORT"/>
    <property type="match status" value="1"/>
</dbReference>